<evidence type="ECO:0000256" key="1">
    <source>
        <dbReference type="SAM" id="Phobius"/>
    </source>
</evidence>
<dbReference type="InterPro" id="IPR047784">
    <property type="entry name" value="TrgA"/>
</dbReference>
<dbReference type="AlphaFoldDB" id="A0A6L8LCR4"/>
<dbReference type="EMBL" id="WWEN01000001">
    <property type="protein sequence ID" value="MYM53801.1"/>
    <property type="molecule type" value="Genomic_DNA"/>
</dbReference>
<feature type="transmembrane region" description="Helical" evidence="1">
    <location>
        <begin position="40"/>
        <end position="57"/>
    </location>
</feature>
<organism evidence="2 3">
    <name type="scientific">Thalassovita mangrovi</name>
    <dbReference type="NCBI Taxonomy" id="2692236"/>
    <lineage>
        <taxon>Bacteria</taxon>
        <taxon>Pseudomonadati</taxon>
        <taxon>Pseudomonadota</taxon>
        <taxon>Alphaproteobacteria</taxon>
        <taxon>Rhodobacterales</taxon>
        <taxon>Roseobacteraceae</taxon>
        <taxon>Thalassovita</taxon>
    </lineage>
</organism>
<feature type="transmembrane region" description="Helical" evidence="1">
    <location>
        <begin position="64"/>
        <end position="90"/>
    </location>
</feature>
<keyword evidence="1" id="KW-0812">Transmembrane</keyword>
<dbReference type="NCBIfam" id="NF033773">
    <property type="entry name" value="tellur_TrgA"/>
    <property type="match status" value="1"/>
</dbReference>
<reference evidence="2 3" key="1">
    <citation type="submission" date="2020-01" db="EMBL/GenBank/DDBJ databases">
        <authorList>
            <person name="Chen S."/>
        </authorList>
    </citation>
    <scope>NUCLEOTIDE SEQUENCE [LARGE SCALE GENOMIC DNA]</scope>
    <source>
        <strain evidence="2 3">GS-10</strain>
    </source>
</reference>
<accession>A0A6L8LCR4</accession>
<evidence type="ECO:0000313" key="2">
    <source>
        <dbReference type="EMBL" id="MYM53801.1"/>
    </source>
</evidence>
<keyword evidence="3" id="KW-1185">Reference proteome</keyword>
<keyword evidence="1" id="KW-0472">Membrane</keyword>
<sequence length="150" mass="16312">MIRFMPTAAKLTSAILMAALAWFVSDLIRPLMPDSTQFGWFNYVNAALGAIVGWRSIGAKVGEGLFMAISNGITGIAVLIFFGLFFHSLYEMLHLSMRRMYSNPLAGIEDMFRIGAEFGAVLIDPLVVGVLIAGGIAVAIIAELINSIWR</sequence>
<gene>
    <name evidence="2" type="ORF">GR167_00675</name>
</gene>
<proteinExistence type="predicted"/>
<evidence type="ECO:0000313" key="3">
    <source>
        <dbReference type="Proteomes" id="UP000479043"/>
    </source>
</evidence>
<name>A0A6L8LCR4_9RHOB</name>
<keyword evidence="1" id="KW-1133">Transmembrane helix</keyword>
<dbReference type="Proteomes" id="UP000479043">
    <property type="component" value="Unassembled WGS sequence"/>
</dbReference>
<comment type="caution">
    <text evidence="2">The sequence shown here is derived from an EMBL/GenBank/DDBJ whole genome shotgun (WGS) entry which is preliminary data.</text>
</comment>
<dbReference type="RefSeq" id="WP_160971517.1">
    <property type="nucleotide sequence ID" value="NZ_WWEN01000001.1"/>
</dbReference>
<feature type="transmembrane region" description="Helical" evidence="1">
    <location>
        <begin position="126"/>
        <end position="145"/>
    </location>
</feature>
<protein>
    <submittedName>
        <fullName evidence="2">TrgA family protein</fullName>
    </submittedName>
</protein>